<comment type="caution">
    <text evidence="1">The sequence shown here is derived from an EMBL/GenBank/DDBJ whole genome shotgun (WGS) entry which is preliminary data.</text>
</comment>
<evidence type="ECO:0000313" key="2">
    <source>
        <dbReference type="Proteomes" id="UP000285864"/>
    </source>
</evidence>
<gene>
    <name evidence="1" type="ORF">DWY20_00940</name>
</gene>
<evidence type="ECO:0000313" key="1">
    <source>
        <dbReference type="EMBL" id="RGS00231.1"/>
    </source>
</evidence>
<dbReference type="GeneID" id="79858291"/>
<keyword evidence="2" id="KW-1185">Reference proteome</keyword>
<reference evidence="1 2" key="1">
    <citation type="submission" date="2018-08" db="EMBL/GenBank/DDBJ databases">
        <title>A genome reference for cultivated species of the human gut microbiota.</title>
        <authorList>
            <person name="Zou Y."/>
            <person name="Xue W."/>
            <person name="Luo G."/>
        </authorList>
    </citation>
    <scope>NUCLEOTIDE SEQUENCE [LARGE SCALE GENOMIC DNA]</scope>
    <source>
        <strain evidence="1 2">AF24-2</strain>
    </source>
</reference>
<protein>
    <submittedName>
        <fullName evidence="1">Uncharacterized protein</fullName>
    </submittedName>
</protein>
<sequence length="204" mass="23633">MEVITTMKNPGNLGFLVLSRRLLTQMFAEMYGKWHSDSQAYVYLLMAACFTDQGDTPGCLKRGELFFSGRELSLRFAWSRRHVNHFIGELEQNGVVEVMKVQNCSKLRLLHYDTLCRMRVKNGADGRRRSAGDEMFEVFWEQYHDMTQQPALDIEAARKAWGKLTLAEREEAVGNIEMYLCMLPSIDRARTALKYLQMKSFVLN</sequence>
<organism evidence="1 2">
    <name type="scientific">Phocaeicola coprocola</name>
    <dbReference type="NCBI Taxonomy" id="310298"/>
    <lineage>
        <taxon>Bacteria</taxon>
        <taxon>Pseudomonadati</taxon>
        <taxon>Bacteroidota</taxon>
        <taxon>Bacteroidia</taxon>
        <taxon>Bacteroidales</taxon>
        <taxon>Bacteroidaceae</taxon>
        <taxon>Phocaeicola</taxon>
    </lineage>
</organism>
<name>A0A412GZ12_9BACT</name>
<dbReference type="RefSeq" id="WP_022125600.1">
    <property type="nucleotide sequence ID" value="NZ_CALUHW010000001.1"/>
</dbReference>
<dbReference type="Proteomes" id="UP000285864">
    <property type="component" value="Unassembled WGS sequence"/>
</dbReference>
<dbReference type="AlphaFoldDB" id="A0A412GZ12"/>
<proteinExistence type="predicted"/>
<accession>A0A412GZ12</accession>
<dbReference type="EMBL" id="QRUU01000002">
    <property type="protein sequence ID" value="RGS00231.1"/>
    <property type="molecule type" value="Genomic_DNA"/>
</dbReference>